<keyword evidence="1" id="KW-0175">Coiled coil</keyword>
<evidence type="ECO:0000313" key="3">
    <source>
        <dbReference type="RefSeq" id="XP_029648816.1"/>
    </source>
</evidence>
<name>A0A6P7THW1_9MOLL</name>
<dbReference type="Proteomes" id="UP000515154">
    <property type="component" value="Linkage group LG20"/>
</dbReference>
<dbReference type="AlphaFoldDB" id="A0A6P7THW1"/>
<accession>A0A6P7THW1</accession>
<protein>
    <submittedName>
        <fullName evidence="3">Uncharacterized protein LOC115222640</fullName>
    </submittedName>
</protein>
<evidence type="ECO:0000256" key="1">
    <source>
        <dbReference type="SAM" id="Coils"/>
    </source>
</evidence>
<dbReference type="InterPro" id="IPR028006">
    <property type="entry name" value="CEP15-like"/>
</dbReference>
<sequence>MSQKHCPTMLTEDLNKRLYQIQAKRQVLEKLDVKEENQHEAFQQARKRNKQILLELNSSQEKLRLMEENNKPTTKLKIMETNYWSFVNVMKPLWENEILTIEK</sequence>
<dbReference type="Pfam" id="PF15134">
    <property type="entry name" value="CEP15-like"/>
    <property type="match status" value="1"/>
</dbReference>
<evidence type="ECO:0000313" key="2">
    <source>
        <dbReference type="Proteomes" id="UP000515154"/>
    </source>
</evidence>
<keyword evidence="2" id="KW-1185">Reference proteome</keyword>
<organism evidence="2 3">
    <name type="scientific">Octopus sinensis</name>
    <name type="common">East Asian common octopus</name>
    <dbReference type="NCBI Taxonomy" id="2607531"/>
    <lineage>
        <taxon>Eukaryota</taxon>
        <taxon>Metazoa</taxon>
        <taxon>Spiralia</taxon>
        <taxon>Lophotrochozoa</taxon>
        <taxon>Mollusca</taxon>
        <taxon>Cephalopoda</taxon>
        <taxon>Coleoidea</taxon>
        <taxon>Octopodiformes</taxon>
        <taxon>Octopoda</taxon>
        <taxon>Incirrata</taxon>
        <taxon>Octopodidae</taxon>
        <taxon>Octopus</taxon>
    </lineage>
</organism>
<reference evidence="3" key="1">
    <citation type="submission" date="2025-08" db="UniProtKB">
        <authorList>
            <consortium name="RefSeq"/>
        </authorList>
    </citation>
    <scope>IDENTIFICATION</scope>
</reference>
<proteinExistence type="predicted"/>
<dbReference type="KEGG" id="osn:115222640"/>
<feature type="coiled-coil region" evidence="1">
    <location>
        <begin position="42"/>
        <end position="69"/>
    </location>
</feature>
<dbReference type="RefSeq" id="XP_029648816.1">
    <property type="nucleotide sequence ID" value="XM_029792956.2"/>
</dbReference>
<gene>
    <name evidence="3" type="primary">LOC115222640</name>
</gene>